<keyword evidence="6" id="KW-1185">Reference proteome</keyword>
<dbReference type="AlphaFoldDB" id="A0AAV2I2H7"/>
<dbReference type="Proteomes" id="UP001497497">
    <property type="component" value="Unassembled WGS sequence"/>
</dbReference>
<dbReference type="PROSITE" id="PS50088">
    <property type="entry name" value="ANK_REPEAT"/>
    <property type="match status" value="6"/>
</dbReference>
<dbReference type="Pfam" id="PF12796">
    <property type="entry name" value="Ank_2"/>
    <property type="match status" value="3"/>
</dbReference>
<dbReference type="InterPro" id="IPR002110">
    <property type="entry name" value="Ankyrin_rpt"/>
</dbReference>
<evidence type="ECO:0000313" key="6">
    <source>
        <dbReference type="Proteomes" id="UP001497497"/>
    </source>
</evidence>
<dbReference type="PRINTS" id="PR01415">
    <property type="entry name" value="ANKYRIN"/>
</dbReference>
<sequence length="399" mass="43751">MAGNMFAGKHGVNPRRHSADSGDAREGVLELANLMTNPVVHPRDLPIISRGKPKDSIGALNISLHQCARDGDESNMWILLKSLGANVRKKINQYDEDSLTPLHYAARYNHLSVVKLLVEAGADVHAAGEDKITPLHHAARYRRERITRRKPGLSIQTGSHVGLNGGPSSEQLDRDPDGSIVSYLVNKGANINATDIYGQTPLHFAAMRGNEVACSNLLFFKNKIKIEANDNQGYTPLHTAAIHNHVEIARMLIEAGASLMCRDKELCTPLHHAASEGNLALVQLLLDAGANSQEGWITLTEMISATEIEMSSPLHVAVDNGHYEVVKLLLEKCADVNKPRKHFMYPLHLAAQSGDVRIATLLVENHARIDALNDDQATALHRAAALNHVQVVEFLVERY</sequence>
<dbReference type="SUPFAM" id="SSF48403">
    <property type="entry name" value="Ankyrin repeat"/>
    <property type="match status" value="1"/>
</dbReference>
<accession>A0AAV2I2H7</accession>
<organism evidence="5 6">
    <name type="scientific">Lymnaea stagnalis</name>
    <name type="common">Great pond snail</name>
    <name type="synonym">Helix stagnalis</name>
    <dbReference type="NCBI Taxonomy" id="6523"/>
    <lineage>
        <taxon>Eukaryota</taxon>
        <taxon>Metazoa</taxon>
        <taxon>Spiralia</taxon>
        <taxon>Lophotrochozoa</taxon>
        <taxon>Mollusca</taxon>
        <taxon>Gastropoda</taxon>
        <taxon>Heterobranchia</taxon>
        <taxon>Euthyneura</taxon>
        <taxon>Panpulmonata</taxon>
        <taxon>Hygrophila</taxon>
        <taxon>Lymnaeoidea</taxon>
        <taxon>Lymnaeidae</taxon>
        <taxon>Lymnaea</taxon>
    </lineage>
</organism>
<reference evidence="5 6" key="1">
    <citation type="submission" date="2024-04" db="EMBL/GenBank/DDBJ databases">
        <authorList>
            <consortium name="Genoscope - CEA"/>
            <person name="William W."/>
        </authorList>
    </citation>
    <scope>NUCLEOTIDE SEQUENCE [LARGE SCALE GENOMIC DNA]</scope>
</reference>
<protein>
    <submittedName>
        <fullName evidence="5">Uncharacterized protein</fullName>
    </submittedName>
</protein>
<feature type="repeat" description="ANK" evidence="3">
    <location>
        <begin position="309"/>
        <end position="341"/>
    </location>
</feature>
<gene>
    <name evidence="5" type="ORF">GSLYS_00012346001</name>
</gene>
<comment type="caution">
    <text evidence="5">The sequence shown here is derived from an EMBL/GenBank/DDBJ whole genome shotgun (WGS) entry which is preliminary data.</text>
</comment>
<feature type="region of interest" description="Disordered" evidence="4">
    <location>
        <begin position="1"/>
        <end position="22"/>
    </location>
</feature>
<dbReference type="SMART" id="SM00248">
    <property type="entry name" value="ANK"/>
    <property type="match status" value="8"/>
</dbReference>
<dbReference type="PANTHER" id="PTHR24173">
    <property type="entry name" value="ANKYRIN REPEAT CONTAINING"/>
    <property type="match status" value="1"/>
</dbReference>
<evidence type="ECO:0000256" key="3">
    <source>
        <dbReference type="PROSITE-ProRule" id="PRU00023"/>
    </source>
</evidence>
<evidence type="ECO:0000256" key="1">
    <source>
        <dbReference type="ARBA" id="ARBA00022737"/>
    </source>
</evidence>
<feature type="repeat" description="ANK" evidence="3">
    <location>
        <begin position="375"/>
        <end position="399"/>
    </location>
</feature>
<evidence type="ECO:0000256" key="4">
    <source>
        <dbReference type="SAM" id="MobiDB-lite"/>
    </source>
</evidence>
<feature type="non-terminal residue" evidence="5">
    <location>
        <position position="399"/>
    </location>
</feature>
<dbReference type="PROSITE" id="PS50297">
    <property type="entry name" value="ANK_REP_REGION"/>
    <property type="match status" value="6"/>
</dbReference>
<feature type="repeat" description="ANK" evidence="3">
    <location>
        <begin position="97"/>
        <end position="129"/>
    </location>
</feature>
<dbReference type="InterPro" id="IPR036770">
    <property type="entry name" value="Ankyrin_rpt-contain_sf"/>
</dbReference>
<feature type="repeat" description="ANK" evidence="3">
    <location>
        <begin position="342"/>
        <end position="374"/>
    </location>
</feature>
<feature type="repeat" description="ANK" evidence="3">
    <location>
        <begin position="232"/>
        <end position="264"/>
    </location>
</feature>
<dbReference type="Gene3D" id="1.25.40.20">
    <property type="entry name" value="Ankyrin repeat-containing domain"/>
    <property type="match status" value="4"/>
</dbReference>
<dbReference type="Pfam" id="PF00023">
    <property type="entry name" value="Ank"/>
    <property type="match status" value="1"/>
</dbReference>
<evidence type="ECO:0000256" key="2">
    <source>
        <dbReference type="ARBA" id="ARBA00023043"/>
    </source>
</evidence>
<dbReference type="EMBL" id="CAXITT010000301">
    <property type="protein sequence ID" value="CAL1538525.1"/>
    <property type="molecule type" value="Genomic_DNA"/>
</dbReference>
<keyword evidence="2 3" id="KW-0040">ANK repeat</keyword>
<evidence type="ECO:0000313" key="5">
    <source>
        <dbReference type="EMBL" id="CAL1538525.1"/>
    </source>
</evidence>
<name>A0AAV2I2H7_LYMST</name>
<keyword evidence="1" id="KW-0677">Repeat</keyword>
<proteinExistence type="predicted"/>
<feature type="region of interest" description="Disordered" evidence="4">
    <location>
        <begin position="148"/>
        <end position="173"/>
    </location>
</feature>
<dbReference type="PANTHER" id="PTHR24173:SF74">
    <property type="entry name" value="ANKYRIN REPEAT DOMAIN-CONTAINING PROTEIN 16"/>
    <property type="match status" value="1"/>
</dbReference>
<feature type="repeat" description="ANK" evidence="3">
    <location>
        <begin position="265"/>
        <end position="291"/>
    </location>
</feature>